<accession>A0ABR9LDH4</accession>
<feature type="region of interest" description="Disordered" evidence="1">
    <location>
        <begin position="131"/>
        <end position="185"/>
    </location>
</feature>
<protein>
    <submittedName>
        <fullName evidence="2">Uncharacterized protein</fullName>
    </submittedName>
</protein>
<gene>
    <name evidence="2" type="ORF">H4W30_005799</name>
</gene>
<keyword evidence="3" id="KW-1185">Reference proteome</keyword>
<proteinExistence type="predicted"/>
<evidence type="ECO:0000313" key="3">
    <source>
        <dbReference type="Proteomes" id="UP000656548"/>
    </source>
</evidence>
<dbReference type="EMBL" id="JADBEJ010000005">
    <property type="protein sequence ID" value="MBE1578739.1"/>
    <property type="molecule type" value="Genomic_DNA"/>
</dbReference>
<evidence type="ECO:0000256" key="1">
    <source>
        <dbReference type="SAM" id="MobiDB-lite"/>
    </source>
</evidence>
<reference evidence="2 3" key="1">
    <citation type="submission" date="2020-10" db="EMBL/GenBank/DDBJ databases">
        <title>Sequencing the genomes of 1000 actinobacteria strains.</title>
        <authorList>
            <person name="Klenk H.-P."/>
        </authorList>
    </citation>
    <scope>NUCLEOTIDE SEQUENCE [LARGE SCALE GENOMIC DNA]</scope>
    <source>
        <strain evidence="2 3">DSM 46661</strain>
    </source>
</reference>
<sequence>MESTITEQQARDKVEQYIQGALSALPADAELKPFTRNRSECTDPTDKGPLGRFEISATYEIVGLDSARFAEHFTAITRWWEANAFKILTDARPTDQYVFARNTGDAFDMSIKANDLGKFYVGATSPCVWPNGTPEPQALEATQATEPEQPVAAPPPPEPVRKPRRAPVDDEDFAQTDWTDGGTSF</sequence>
<dbReference type="Proteomes" id="UP000656548">
    <property type="component" value="Unassembled WGS sequence"/>
</dbReference>
<name>A0ABR9LDH4_9PSEU</name>
<dbReference type="RefSeq" id="WP_192745641.1">
    <property type="nucleotide sequence ID" value="NZ_JADBEJ010000005.1"/>
</dbReference>
<comment type="caution">
    <text evidence="2">The sequence shown here is derived from an EMBL/GenBank/DDBJ whole genome shotgun (WGS) entry which is preliminary data.</text>
</comment>
<feature type="compositionally biased region" description="Polar residues" evidence="1">
    <location>
        <begin position="176"/>
        <end position="185"/>
    </location>
</feature>
<evidence type="ECO:0000313" key="2">
    <source>
        <dbReference type="EMBL" id="MBE1578739.1"/>
    </source>
</evidence>
<organism evidence="2 3">
    <name type="scientific">Amycolatopsis roodepoortensis</name>
    <dbReference type="NCBI Taxonomy" id="700274"/>
    <lineage>
        <taxon>Bacteria</taxon>
        <taxon>Bacillati</taxon>
        <taxon>Actinomycetota</taxon>
        <taxon>Actinomycetes</taxon>
        <taxon>Pseudonocardiales</taxon>
        <taxon>Pseudonocardiaceae</taxon>
        <taxon>Amycolatopsis</taxon>
    </lineage>
</organism>